<proteinExistence type="predicted"/>
<name>A0ABN8MHM9_9CNID</name>
<evidence type="ECO:0000313" key="1">
    <source>
        <dbReference type="EMBL" id="CAH3028029.1"/>
    </source>
</evidence>
<keyword evidence="2" id="KW-1185">Reference proteome</keyword>
<comment type="caution">
    <text evidence="1">The sequence shown here is derived from an EMBL/GenBank/DDBJ whole genome shotgun (WGS) entry which is preliminary data.</text>
</comment>
<dbReference type="Proteomes" id="UP001159427">
    <property type="component" value="Unassembled WGS sequence"/>
</dbReference>
<evidence type="ECO:0000313" key="2">
    <source>
        <dbReference type="Proteomes" id="UP001159427"/>
    </source>
</evidence>
<gene>
    <name evidence="1" type="ORF">PEVE_00032950</name>
</gene>
<organism evidence="1 2">
    <name type="scientific">Porites evermanni</name>
    <dbReference type="NCBI Taxonomy" id="104178"/>
    <lineage>
        <taxon>Eukaryota</taxon>
        <taxon>Metazoa</taxon>
        <taxon>Cnidaria</taxon>
        <taxon>Anthozoa</taxon>
        <taxon>Hexacorallia</taxon>
        <taxon>Scleractinia</taxon>
        <taxon>Fungiina</taxon>
        <taxon>Poritidae</taxon>
        <taxon>Porites</taxon>
    </lineage>
</organism>
<reference evidence="1 2" key="1">
    <citation type="submission" date="2022-05" db="EMBL/GenBank/DDBJ databases">
        <authorList>
            <consortium name="Genoscope - CEA"/>
            <person name="William W."/>
        </authorList>
    </citation>
    <scope>NUCLEOTIDE SEQUENCE [LARGE SCALE GENOMIC DNA]</scope>
</reference>
<dbReference type="EMBL" id="CALNXI010000485">
    <property type="protein sequence ID" value="CAH3028029.1"/>
    <property type="molecule type" value="Genomic_DNA"/>
</dbReference>
<sequence length="204" mass="22767">MFSGLEDPQWVIPTTSEAYKDVKVYLQSQTKLGLTFSSGDMPAKLGYRGFLVKEGTGPERLIVGPNTIPLQLRLLDTAPTTILLEGDRQDIAEEISSGAVIAEISGRKARRWAPPYEPSQWQTERRRLCNNCYNYATMRATDNFAQPGRGSGQPFHPRFFRGQDVKEAAQRDGLEVYDPPLGSGEVRRFPLEGKHLVALVVRDG</sequence>
<accession>A0ABN8MHM9</accession>
<protein>
    <submittedName>
        <fullName evidence="1">Uncharacterized protein</fullName>
    </submittedName>
</protein>